<dbReference type="SMART" id="SM00129">
    <property type="entry name" value="KISc"/>
    <property type="match status" value="1"/>
</dbReference>
<dbReference type="InterPro" id="IPR036961">
    <property type="entry name" value="Kinesin_motor_dom_sf"/>
</dbReference>
<name>A0A9P1IMG8_9PELO</name>
<evidence type="ECO:0000256" key="4">
    <source>
        <dbReference type="ARBA" id="ARBA00023212"/>
    </source>
</evidence>
<keyword evidence="4" id="KW-0206">Cytoskeleton</keyword>
<comment type="caution">
    <text evidence="8">The sequence shown here is derived from an EMBL/GenBank/DDBJ whole genome shotgun (WGS) entry which is preliminary data.</text>
</comment>
<keyword evidence="2 5" id="KW-0547">Nucleotide-binding</keyword>
<dbReference type="GO" id="GO:0005524">
    <property type="term" value="F:ATP binding"/>
    <property type="evidence" value="ECO:0007669"/>
    <property type="project" value="UniProtKB-UniRule"/>
</dbReference>
<dbReference type="AlphaFoldDB" id="A0A9P1IMG8"/>
<dbReference type="PROSITE" id="PS50067">
    <property type="entry name" value="KINESIN_MOTOR_2"/>
    <property type="match status" value="1"/>
</dbReference>
<keyword evidence="4" id="KW-0963">Cytoplasm</keyword>
<evidence type="ECO:0000259" key="7">
    <source>
        <dbReference type="PROSITE" id="PS50067"/>
    </source>
</evidence>
<proteinExistence type="inferred from homology"/>
<dbReference type="PRINTS" id="PR00380">
    <property type="entry name" value="KINESINHEAVY"/>
</dbReference>
<dbReference type="InterPro" id="IPR027417">
    <property type="entry name" value="P-loop_NTPase"/>
</dbReference>
<dbReference type="GO" id="GO:0015630">
    <property type="term" value="C:microtubule cytoskeleton"/>
    <property type="evidence" value="ECO:0007669"/>
    <property type="project" value="TreeGrafter"/>
</dbReference>
<dbReference type="GO" id="GO:0007018">
    <property type="term" value="P:microtubule-based movement"/>
    <property type="evidence" value="ECO:0007669"/>
    <property type="project" value="InterPro"/>
</dbReference>
<reference evidence="8" key="1">
    <citation type="submission" date="2022-11" db="EMBL/GenBank/DDBJ databases">
        <authorList>
            <person name="Kikuchi T."/>
        </authorList>
    </citation>
    <scope>NUCLEOTIDE SEQUENCE</scope>
    <source>
        <strain evidence="8">PS1010</strain>
    </source>
</reference>
<evidence type="ECO:0000256" key="1">
    <source>
        <dbReference type="ARBA" id="ARBA00004245"/>
    </source>
</evidence>
<protein>
    <recommendedName>
        <fullName evidence="7">Kinesin motor domain-containing protein</fullName>
    </recommendedName>
</protein>
<keyword evidence="3 5" id="KW-0067">ATP-binding</keyword>
<keyword evidence="5" id="KW-0505">Motor protein</keyword>
<keyword evidence="6" id="KW-0175">Coiled coil</keyword>
<dbReference type="Gene3D" id="3.40.850.10">
    <property type="entry name" value="Kinesin motor domain"/>
    <property type="match status" value="1"/>
</dbReference>
<dbReference type="GO" id="GO:0003777">
    <property type="term" value="F:microtubule motor activity"/>
    <property type="evidence" value="ECO:0007669"/>
    <property type="project" value="InterPro"/>
</dbReference>
<dbReference type="OrthoDB" id="3176171at2759"/>
<dbReference type="InterPro" id="IPR027640">
    <property type="entry name" value="Kinesin-like_fam"/>
</dbReference>
<comment type="similarity">
    <text evidence="5">Belongs to the TRAFAC class myosin-kinesin ATPase superfamily. Kinesin family.</text>
</comment>
<dbReference type="Proteomes" id="UP001152747">
    <property type="component" value="Unassembled WGS sequence"/>
</dbReference>
<evidence type="ECO:0000256" key="6">
    <source>
        <dbReference type="SAM" id="Coils"/>
    </source>
</evidence>
<evidence type="ECO:0000256" key="2">
    <source>
        <dbReference type="ARBA" id="ARBA00022741"/>
    </source>
</evidence>
<dbReference type="GO" id="GO:0008017">
    <property type="term" value="F:microtubule binding"/>
    <property type="evidence" value="ECO:0007669"/>
    <property type="project" value="InterPro"/>
</dbReference>
<feature type="coiled-coil region" evidence="6">
    <location>
        <begin position="58"/>
        <end position="85"/>
    </location>
</feature>
<evidence type="ECO:0000256" key="3">
    <source>
        <dbReference type="ARBA" id="ARBA00022840"/>
    </source>
</evidence>
<accession>A0A9P1IMG8</accession>
<feature type="domain" description="Kinesin motor" evidence="7">
    <location>
        <begin position="124"/>
        <end position="436"/>
    </location>
</feature>
<evidence type="ECO:0000313" key="9">
    <source>
        <dbReference type="Proteomes" id="UP001152747"/>
    </source>
</evidence>
<dbReference type="Pfam" id="PF00225">
    <property type="entry name" value="Kinesin"/>
    <property type="match status" value="1"/>
</dbReference>
<dbReference type="InterPro" id="IPR001752">
    <property type="entry name" value="Kinesin_motor_dom"/>
</dbReference>
<dbReference type="PANTHER" id="PTHR47972:SF30">
    <property type="entry name" value="KINESIN MOTOR DOMAIN-CONTAINING PROTEIN"/>
    <property type="match status" value="1"/>
</dbReference>
<dbReference type="EMBL" id="CANHGI010000004">
    <property type="protein sequence ID" value="CAI5447756.1"/>
    <property type="molecule type" value="Genomic_DNA"/>
</dbReference>
<gene>
    <name evidence="8" type="ORF">CAMP_LOCUS10393</name>
</gene>
<sequence length="445" mass="50706">MQGSDDLSDIGKFGGNFEIENPVPRPSSNDVDLLNNKLHAMSLKSRMTLHPGADSMRIIQLENEVRQLREQHLNLKNDYSMVEEKFRKQEVLLHKLTERYRKELMERDEELRKVHNEMVDLKGQIRVAVRVRKYEDEKNEDICVVGENDIKFDNKAEYHFEHIFNARNDQEMVFGQVKELILSVLHGYNVCLIAYGPTGSGKTFTMRGENNENLAGVIPRSIQFLLEHSEQQLAAIGWKFNFSASYLEVYNEEVFDLLDQRKKCDLKLNGSTSSTNVIGLKKVQIKSIFDTETLMNLADSYRSTASTGCNSQSSRSHAIFQIHVDAIHSKTGQIAKCSLNLVDLAGSERVKESGAQGERFAELTNINQSLSTLKRCIRAQMNNSSHIPFRESKLTLLLRTYLGKGSSKTMFIAHLNPNDVAETKRTLEFTKELRSTNLGRAQVQK</sequence>
<evidence type="ECO:0000256" key="5">
    <source>
        <dbReference type="PROSITE-ProRule" id="PRU00283"/>
    </source>
</evidence>
<dbReference type="SUPFAM" id="SSF52540">
    <property type="entry name" value="P-loop containing nucleoside triphosphate hydrolases"/>
    <property type="match status" value="1"/>
</dbReference>
<keyword evidence="9" id="KW-1185">Reference proteome</keyword>
<organism evidence="8 9">
    <name type="scientific">Caenorhabditis angaria</name>
    <dbReference type="NCBI Taxonomy" id="860376"/>
    <lineage>
        <taxon>Eukaryota</taxon>
        <taxon>Metazoa</taxon>
        <taxon>Ecdysozoa</taxon>
        <taxon>Nematoda</taxon>
        <taxon>Chromadorea</taxon>
        <taxon>Rhabditida</taxon>
        <taxon>Rhabditina</taxon>
        <taxon>Rhabditomorpha</taxon>
        <taxon>Rhabditoidea</taxon>
        <taxon>Rhabditidae</taxon>
        <taxon>Peloderinae</taxon>
        <taxon>Caenorhabditis</taxon>
    </lineage>
</organism>
<feature type="binding site" evidence="5">
    <location>
        <begin position="196"/>
        <end position="203"/>
    </location>
    <ligand>
        <name>ATP</name>
        <dbReference type="ChEBI" id="CHEBI:30616"/>
    </ligand>
</feature>
<evidence type="ECO:0000313" key="8">
    <source>
        <dbReference type="EMBL" id="CAI5447756.1"/>
    </source>
</evidence>
<comment type="subcellular location">
    <subcellularLocation>
        <location evidence="1">Cytoplasm</location>
        <location evidence="1">Cytoskeleton</location>
    </subcellularLocation>
</comment>
<dbReference type="CDD" id="cd00106">
    <property type="entry name" value="KISc"/>
    <property type="match status" value="1"/>
</dbReference>
<dbReference type="PANTHER" id="PTHR47972">
    <property type="entry name" value="KINESIN-LIKE PROTEIN KLP-3"/>
    <property type="match status" value="1"/>
</dbReference>